<evidence type="ECO:0000313" key="1">
    <source>
        <dbReference type="EMBL" id="KDC52908.1"/>
    </source>
</evidence>
<reference evidence="1 2" key="1">
    <citation type="submission" date="2014-04" db="EMBL/GenBank/DDBJ databases">
        <title>Pseudoalteromonas galatheae sp. nov., isolated from a deep-sea polychaete near Canal Concepcion, Chile.</title>
        <authorList>
            <person name="Machado H.R."/>
            <person name="Gram L."/>
            <person name="Vynne N.G."/>
        </authorList>
    </citation>
    <scope>NUCLEOTIDE SEQUENCE [LARGE SCALE GENOMIC DNA]</scope>
    <source>
        <strain evidence="1 2">KMM216</strain>
    </source>
</reference>
<gene>
    <name evidence="1" type="ORF">DC53_02990</name>
</gene>
<evidence type="ECO:0000313" key="2">
    <source>
        <dbReference type="Proteomes" id="UP000027154"/>
    </source>
</evidence>
<dbReference type="InterPro" id="IPR021352">
    <property type="entry name" value="DUF2971"/>
</dbReference>
<organism evidence="1 2">
    <name type="scientific">Pseudoalteromonas fuliginea</name>
    <dbReference type="NCBI Taxonomy" id="1872678"/>
    <lineage>
        <taxon>Bacteria</taxon>
        <taxon>Pseudomonadati</taxon>
        <taxon>Pseudomonadota</taxon>
        <taxon>Gammaproteobacteria</taxon>
        <taxon>Alteromonadales</taxon>
        <taxon>Pseudoalteromonadaceae</taxon>
        <taxon>Pseudoalteromonas</taxon>
    </lineage>
</organism>
<dbReference type="EMBL" id="JJNZ01000008">
    <property type="protein sequence ID" value="KDC52908.1"/>
    <property type="molecule type" value="Genomic_DNA"/>
</dbReference>
<name>A0ABD3YDS3_9GAMM</name>
<dbReference type="Pfam" id="PF11185">
    <property type="entry name" value="DUF2971"/>
    <property type="match status" value="1"/>
</dbReference>
<sequence>MEYVYHYTSADGLKGILESKSLWATNTEYLNDFREIKEGIDTIKSLRQNLYEFSQRKLEKIYAKHKNMPLEIIQEAMQNKKVHLANHFLKFLWDIIDNNSIDEIYTTSFTTKHDSLNHWLTYGSEQTSYCIKFNKEKLFDDMYFRQRKFLSGYDNVDYEPATNIFHSLLEEHYLPEVLGYILNSNLDLDLDLDKKELDKKCAIAAIEIFNEVIFKIASIKDRAFKYEEEYRFTLFHPGSVMLNDDDQIDYFDFIDSSDIDFLEQGDKGGKHFPLCYRTLKSGIIAPYRAIPFPKNSIEEIIIGPSENNELAVKGLKSLLSSLNFDVEVSSTKTSFRRI</sequence>
<accession>A0ABD3YDS3</accession>
<comment type="caution">
    <text evidence="1">The sequence shown here is derived from an EMBL/GenBank/DDBJ whole genome shotgun (WGS) entry which is preliminary data.</text>
</comment>
<dbReference type="Proteomes" id="UP000027154">
    <property type="component" value="Unassembled WGS sequence"/>
</dbReference>
<dbReference type="RefSeq" id="WP_033028558.1">
    <property type="nucleotide sequence ID" value="NZ_JJNZ01000008.1"/>
</dbReference>
<dbReference type="AlphaFoldDB" id="A0ABD3YDS3"/>
<protein>
    <recommendedName>
        <fullName evidence="3">DUF2971 domain-containing protein</fullName>
    </recommendedName>
</protein>
<proteinExistence type="predicted"/>
<evidence type="ECO:0008006" key="3">
    <source>
        <dbReference type="Google" id="ProtNLM"/>
    </source>
</evidence>